<dbReference type="InterPro" id="IPR036116">
    <property type="entry name" value="FN3_sf"/>
</dbReference>
<keyword evidence="4" id="KW-0732">Signal</keyword>
<dbReference type="InterPro" id="IPR036179">
    <property type="entry name" value="Ig-like_dom_sf"/>
</dbReference>
<dbReference type="EMBL" id="JARAKH010000033">
    <property type="protein sequence ID" value="KAK8385391.1"/>
    <property type="molecule type" value="Genomic_DNA"/>
</dbReference>
<dbReference type="FunFam" id="2.60.40.10:FF:000032">
    <property type="entry name" value="palladin isoform X1"/>
    <property type="match status" value="1"/>
</dbReference>
<dbReference type="GO" id="GO:0008046">
    <property type="term" value="F:axon guidance receptor activity"/>
    <property type="evidence" value="ECO:0007669"/>
    <property type="project" value="TreeGrafter"/>
</dbReference>
<feature type="signal peptide" evidence="4">
    <location>
        <begin position="1"/>
        <end position="19"/>
    </location>
</feature>
<evidence type="ECO:0000256" key="3">
    <source>
        <dbReference type="ARBA" id="ARBA00023319"/>
    </source>
</evidence>
<dbReference type="Pfam" id="PF13927">
    <property type="entry name" value="Ig_3"/>
    <property type="match status" value="1"/>
</dbReference>
<dbReference type="InterPro" id="IPR013783">
    <property type="entry name" value="Ig-like_fold"/>
</dbReference>
<evidence type="ECO:0000259" key="6">
    <source>
        <dbReference type="PROSITE" id="PS50853"/>
    </source>
</evidence>
<evidence type="ECO:0000313" key="7">
    <source>
        <dbReference type="EMBL" id="KAK8385391.1"/>
    </source>
</evidence>
<evidence type="ECO:0000313" key="8">
    <source>
        <dbReference type="Proteomes" id="UP001487740"/>
    </source>
</evidence>
<dbReference type="InterPro" id="IPR003599">
    <property type="entry name" value="Ig_sub"/>
</dbReference>
<evidence type="ECO:0000259" key="5">
    <source>
        <dbReference type="PROSITE" id="PS50835"/>
    </source>
</evidence>
<name>A0AAW0TDJ0_SCYPA</name>
<dbReference type="SMART" id="SM00408">
    <property type="entry name" value="IGc2"/>
    <property type="match status" value="3"/>
</dbReference>
<dbReference type="GO" id="GO:0007156">
    <property type="term" value="P:homophilic cell adhesion via plasma membrane adhesion molecules"/>
    <property type="evidence" value="ECO:0007669"/>
    <property type="project" value="TreeGrafter"/>
</dbReference>
<evidence type="ECO:0000256" key="1">
    <source>
        <dbReference type="ARBA" id="ARBA00022737"/>
    </source>
</evidence>
<dbReference type="Gene3D" id="2.60.40.10">
    <property type="entry name" value="Immunoglobulins"/>
    <property type="match status" value="4"/>
</dbReference>
<evidence type="ECO:0000256" key="4">
    <source>
        <dbReference type="SAM" id="SignalP"/>
    </source>
</evidence>
<dbReference type="EMBL" id="JARAKH010000033">
    <property type="protein sequence ID" value="KAK8385392.1"/>
    <property type="molecule type" value="Genomic_DNA"/>
</dbReference>
<sequence length="508" mass="55669">MRGHFHHFFLLTLVATAGSQVTHFDHYSDEGEGADEYSDVQPVFTAKGQHFTVDVGGKVTFPCHVENQGKYMLMFKHVMPGGEHRTLYVGDMPIRQSKRLQKLGNSFTLSGVRRSHAGSYVCRIETSPAIEVTHTLDVQYPATVRRLSPRLQHVVQGSSVTLECGADGNPPATITWTRQQGHLPSGSRMHEGRSITLSNADHDVEGTYICTAKNGLGHPSSTDMTIEIQYPPDVTTEESLLHTGVGRYVELVCRVHGRPVPTVSWTKQGRPLLSEHYVFSHDTQHRHTLTIQEVREEDFGEYTCTAESPLGRTNTSIRLTGLPRVPRVTSSPAGGERTTYTLTWVAESHTPVIMYRLQYRRHKERLIHNPSAGQWNIRLYSPNGPAGGPALAPLSSGPVQQMTHAITDLEPATDYEATVAVENKFGWSGDSEIFHFYTKKEEPTTSTAAPSTPPSQSHILPMTKAEVALGKSIRGGGGCTRPALLTTTASLLASLTTALLLLGPPAAL</sequence>
<dbReference type="PROSITE" id="PS50853">
    <property type="entry name" value="FN3"/>
    <property type="match status" value="1"/>
</dbReference>
<dbReference type="GO" id="GO:0030424">
    <property type="term" value="C:axon"/>
    <property type="evidence" value="ECO:0007669"/>
    <property type="project" value="TreeGrafter"/>
</dbReference>
<organism evidence="7 8">
    <name type="scientific">Scylla paramamosain</name>
    <name type="common">Mud crab</name>
    <dbReference type="NCBI Taxonomy" id="85552"/>
    <lineage>
        <taxon>Eukaryota</taxon>
        <taxon>Metazoa</taxon>
        <taxon>Ecdysozoa</taxon>
        <taxon>Arthropoda</taxon>
        <taxon>Crustacea</taxon>
        <taxon>Multicrustacea</taxon>
        <taxon>Malacostraca</taxon>
        <taxon>Eumalacostraca</taxon>
        <taxon>Eucarida</taxon>
        <taxon>Decapoda</taxon>
        <taxon>Pleocyemata</taxon>
        <taxon>Brachyura</taxon>
        <taxon>Eubrachyura</taxon>
        <taxon>Portunoidea</taxon>
        <taxon>Portunidae</taxon>
        <taxon>Portuninae</taxon>
        <taxon>Scylla</taxon>
    </lineage>
</organism>
<keyword evidence="2" id="KW-1015">Disulfide bond</keyword>
<feature type="chain" id="PRO_5044717006" evidence="4">
    <location>
        <begin position="20"/>
        <end position="508"/>
    </location>
</feature>
<dbReference type="GO" id="GO:0043025">
    <property type="term" value="C:neuronal cell body"/>
    <property type="evidence" value="ECO:0007669"/>
    <property type="project" value="TreeGrafter"/>
</dbReference>
<dbReference type="GO" id="GO:0005886">
    <property type="term" value="C:plasma membrane"/>
    <property type="evidence" value="ECO:0007669"/>
    <property type="project" value="TreeGrafter"/>
</dbReference>
<proteinExistence type="predicted"/>
<protein>
    <submittedName>
        <fullName evidence="7">Uncharacterized protein</fullName>
    </submittedName>
</protein>
<dbReference type="SUPFAM" id="SSF48726">
    <property type="entry name" value="Immunoglobulin"/>
    <property type="match status" value="3"/>
</dbReference>
<feature type="domain" description="Fibronectin type-III" evidence="6">
    <location>
        <begin position="322"/>
        <end position="441"/>
    </location>
</feature>
<dbReference type="Proteomes" id="UP001487740">
    <property type="component" value="Unassembled WGS sequence"/>
</dbReference>
<dbReference type="InterPro" id="IPR007110">
    <property type="entry name" value="Ig-like_dom"/>
</dbReference>
<feature type="domain" description="Ig-like" evidence="5">
    <location>
        <begin position="42"/>
        <end position="133"/>
    </location>
</feature>
<keyword evidence="1" id="KW-0677">Repeat</keyword>
<dbReference type="InterPro" id="IPR050958">
    <property type="entry name" value="Cell_Adh-Cytoskel_Orgn"/>
</dbReference>
<keyword evidence="3" id="KW-0393">Immunoglobulin domain</keyword>
<dbReference type="InterPro" id="IPR013098">
    <property type="entry name" value="Ig_I-set"/>
</dbReference>
<gene>
    <name evidence="7" type="ORF">O3P69_012319</name>
</gene>
<dbReference type="CDD" id="cd00063">
    <property type="entry name" value="FN3"/>
    <property type="match status" value="1"/>
</dbReference>
<accession>A0AAW0TDJ0</accession>
<dbReference type="SUPFAM" id="SSF49265">
    <property type="entry name" value="Fibronectin type III"/>
    <property type="match status" value="1"/>
</dbReference>
<dbReference type="PANTHER" id="PTHR45080">
    <property type="entry name" value="CONTACTIN 5"/>
    <property type="match status" value="1"/>
</dbReference>
<dbReference type="AlphaFoldDB" id="A0AAW0TDJ0"/>
<keyword evidence="8" id="KW-1185">Reference proteome</keyword>
<dbReference type="SMART" id="SM00060">
    <property type="entry name" value="FN3"/>
    <property type="match status" value="1"/>
</dbReference>
<feature type="domain" description="Ig-like" evidence="5">
    <location>
        <begin position="141"/>
        <end position="227"/>
    </location>
</feature>
<reference evidence="7 8" key="1">
    <citation type="submission" date="2023-03" db="EMBL/GenBank/DDBJ databases">
        <title>High-quality genome of Scylla paramamosain provides insights in environmental adaptation.</title>
        <authorList>
            <person name="Zhang L."/>
        </authorList>
    </citation>
    <scope>NUCLEOTIDE SEQUENCE [LARGE SCALE GENOMIC DNA]</scope>
    <source>
        <strain evidence="7">LZ_2023a</strain>
        <tissue evidence="7">Muscle</tissue>
    </source>
</reference>
<feature type="domain" description="Ig-like" evidence="5">
    <location>
        <begin position="232"/>
        <end position="320"/>
    </location>
</feature>
<dbReference type="PROSITE" id="PS50835">
    <property type="entry name" value="IG_LIKE"/>
    <property type="match status" value="3"/>
</dbReference>
<dbReference type="GO" id="GO:0050808">
    <property type="term" value="P:synapse organization"/>
    <property type="evidence" value="ECO:0007669"/>
    <property type="project" value="TreeGrafter"/>
</dbReference>
<dbReference type="SMART" id="SM00409">
    <property type="entry name" value="IG"/>
    <property type="match status" value="3"/>
</dbReference>
<dbReference type="PANTHER" id="PTHR45080:SF33">
    <property type="entry name" value="IG-LIKE DOMAIN-CONTAINING PROTEIN"/>
    <property type="match status" value="1"/>
</dbReference>
<comment type="caution">
    <text evidence="7">The sequence shown here is derived from an EMBL/GenBank/DDBJ whole genome shotgun (WGS) entry which is preliminary data.</text>
</comment>
<dbReference type="InterPro" id="IPR003961">
    <property type="entry name" value="FN3_dom"/>
</dbReference>
<dbReference type="Pfam" id="PF07679">
    <property type="entry name" value="I-set"/>
    <property type="match status" value="1"/>
</dbReference>
<dbReference type="InterPro" id="IPR003598">
    <property type="entry name" value="Ig_sub2"/>
</dbReference>
<evidence type="ECO:0000256" key="2">
    <source>
        <dbReference type="ARBA" id="ARBA00023157"/>
    </source>
</evidence>
<dbReference type="CDD" id="cd00096">
    <property type="entry name" value="Ig"/>
    <property type="match status" value="1"/>
</dbReference>